<dbReference type="Gene3D" id="3.40.50.150">
    <property type="entry name" value="Vaccinia Virus protein VP39"/>
    <property type="match status" value="1"/>
</dbReference>
<evidence type="ECO:0000313" key="7">
    <source>
        <dbReference type="EMBL" id="WDE01784.1"/>
    </source>
</evidence>
<accession>A0AAF0C6F9</accession>
<reference evidence="7 8" key="2">
    <citation type="journal article" date="2022" name="Mar. Drugs">
        <title>Bioassay-Guided Fractionation Leads to the Detection of Cholic Acid Generated by the Rare Thalassomonas sp.</title>
        <authorList>
            <person name="Pheiffer F."/>
            <person name="Schneider Y.K."/>
            <person name="Hansen E.H."/>
            <person name="Andersen J.H."/>
            <person name="Isaksson J."/>
            <person name="Busche T."/>
            <person name="R C."/>
            <person name="Kalinowski J."/>
            <person name="Zyl L.V."/>
            <person name="Trindade M."/>
        </authorList>
    </citation>
    <scope>NUCLEOTIDE SEQUENCE [LARGE SCALE GENOMIC DNA]</scope>
    <source>
        <strain evidence="7 8">A5K-106</strain>
    </source>
</reference>
<dbReference type="EMBL" id="CP059735">
    <property type="protein sequence ID" value="WDE01784.1"/>
    <property type="molecule type" value="Genomic_DNA"/>
</dbReference>
<keyword evidence="2 7" id="KW-0489">Methyltransferase</keyword>
<dbReference type="SUPFAM" id="SSF53335">
    <property type="entry name" value="S-adenosyl-L-methionine-dependent methyltransferases"/>
    <property type="match status" value="1"/>
</dbReference>
<dbReference type="PANTHER" id="PTHR43667">
    <property type="entry name" value="CYCLOPROPANE-FATTY-ACYL-PHOSPHOLIPID SYNTHASE"/>
    <property type="match status" value="1"/>
</dbReference>
<evidence type="ECO:0000256" key="4">
    <source>
        <dbReference type="ARBA" id="ARBA00022691"/>
    </source>
</evidence>
<organism evidence="7 8">
    <name type="scientific">Thalassomonas actiniarum</name>
    <dbReference type="NCBI Taxonomy" id="485447"/>
    <lineage>
        <taxon>Bacteria</taxon>
        <taxon>Pseudomonadati</taxon>
        <taxon>Pseudomonadota</taxon>
        <taxon>Gammaproteobacteria</taxon>
        <taxon>Alteromonadales</taxon>
        <taxon>Colwelliaceae</taxon>
        <taxon>Thalassomonas</taxon>
    </lineage>
</organism>
<keyword evidence="3" id="KW-0808">Transferase</keyword>
<dbReference type="GO" id="GO:0032259">
    <property type="term" value="P:methylation"/>
    <property type="evidence" value="ECO:0007669"/>
    <property type="project" value="UniProtKB-KW"/>
</dbReference>
<evidence type="ECO:0000256" key="2">
    <source>
        <dbReference type="ARBA" id="ARBA00022603"/>
    </source>
</evidence>
<dbReference type="Pfam" id="PF02353">
    <property type="entry name" value="CMAS"/>
    <property type="match status" value="1"/>
</dbReference>
<keyword evidence="5" id="KW-0443">Lipid metabolism</keyword>
<gene>
    <name evidence="7" type="ORF">SG35_006390</name>
</gene>
<evidence type="ECO:0000256" key="3">
    <source>
        <dbReference type="ARBA" id="ARBA00022679"/>
    </source>
</evidence>
<evidence type="ECO:0000256" key="5">
    <source>
        <dbReference type="ARBA" id="ARBA00023098"/>
    </source>
</evidence>
<dbReference type="CDD" id="cd02440">
    <property type="entry name" value="AdoMet_MTases"/>
    <property type="match status" value="1"/>
</dbReference>
<name>A0AAF0C6F9_9GAMM</name>
<dbReference type="InterPro" id="IPR050723">
    <property type="entry name" value="CFA/CMAS"/>
</dbReference>
<dbReference type="KEGG" id="tact:SG35_006390"/>
<dbReference type="Proteomes" id="UP000032568">
    <property type="component" value="Chromosome"/>
</dbReference>
<proteinExistence type="inferred from homology"/>
<evidence type="ECO:0000256" key="1">
    <source>
        <dbReference type="ARBA" id="ARBA00010815"/>
    </source>
</evidence>
<dbReference type="GO" id="GO:0008168">
    <property type="term" value="F:methyltransferase activity"/>
    <property type="evidence" value="ECO:0007669"/>
    <property type="project" value="UniProtKB-KW"/>
</dbReference>
<comment type="similarity">
    <text evidence="1">Belongs to the CFA/CMAS family.</text>
</comment>
<keyword evidence="8" id="KW-1185">Reference proteome</keyword>
<dbReference type="PIRSF" id="PIRSF003085">
    <property type="entry name" value="CMAS"/>
    <property type="match status" value="1"/>
</dbReference>
<protein>
    <submittedName>
        <fullName evidence="7">Class I SAM-dependent methyltransferase</fullName>
    </submittedName>
</protein>
<dbReference type="GO" id="GO:0008610">
    <property type="term" value="P:lipid biosynthetic process"/>
    <property type="evidence" value="ECO:0007669"/>
    <property type="project" value="InterPro"/>
</dbReference>
<reference evidence="7 8" key="1">
    <citation type="journal article" date="2015" name="Genome Announc.">
        <title>Draft Genome Sequences of Marine Isolates of Thalassomonas viridans and Thalassomonas actiniarum.</title>
        <authorList>
            <person name="Olonade I."/>
            <person name="van Zyl L.J."/>
            <person name="Trindade M."/>
        </authorList>
    </citation>
    <scope>NUCLEOTIDE SEQUENCE [LARGE SCALE GENOMIC DNA]</scope>
    <source>
        <strain evidence="7 8">A5K-106</strain>
    </source>
</reference>
<dbReference type="InterPro" id="IPR003333">
    <property type="entry name" value="CMAS"/>
</dbReference>
<dbReference type="PANTHER" id="PTHR43667:SF2">
    <property type="entry name" value="FATTY ACID C-METHYL TRANSFERASE"/>
    <property type="match status" value="1"/>
</dbReference>
<dbReference type="InterPro" id="IPR029063">
    <property type="entry name" value="SAM-dependent_MTases_sf"/>
</dbReference>
<feature type="active site" evidence="6">
    <location>
        <position position="367"/>
    </location>
</feature>
<evidence type="ECO:0000256" key="6">
    <source>
        <dbReference type="PIRSR" id="PIRSR003085-1"/>
    </source>
</evidence>
<sequence length="385" mass="44283">MNYGSLEVIEGHNKTQFGQSAGQIAPGDSEQELSAKLVVHDPSIYRDLVLKGSIGAGEAYMAGKWSSPDLTAVIRIFARAQQMTDQLESGKNWFKRFQLVLLHWANRNNKAGAQKNIAAHYDLGNELYSRFLDPQMIYSSAIYPKPQASLSQAQQHKLETICQRLELKEDEHLLEIGSGWGGLAIYAALYYGCKVTTTTISREQYQYAREQIDKLGLGGQITLLQKDYRELTGQYDKLVSIEMIEAVGYDYLESFFRQCNLRLKSGGKMLLQSITIADQRFDYYRNNVDFIQRYIFPGGFLPSITEIARRSQIHTDMVIEKIDDIGLHYAKTLAHWREQFLDSWRELTELGYDENFKRLWLYYFGYCEGAFLERAISTVQVVFRK</sequence>
<evidence type="ECO:0000313" key="8">
    <source>
        <dbReference type="Proteomes" id="UP000032568"/>
    </source>
</evidence>
<dbReference type="AlphaFoldDB" id="A0AAF0C6F9"/>
<keyword evidence="4" id="KW-0949">S-adenosyl-L-methionine</keyword>